<comment type="caution">
    <text evidence="1">The sequence shown here is derived from an EMBL/GenBank/DDBJ whole genome shotgun (WGS) entry which is preliminary data.</text>
</comment>
<dbReference type="Proteomes" id="UP001597394">
    <property type="component" value="Unassembled WGS sequence"/>
</dbReference>
<reference evidence="2" key="1">
    <citation type="journal article" date="2019" name="Int. J. Syst. Evol. Microbiol.">
        <title>The Global Catalogue of Microorganisms (GCM) 10K type strain sequencing project: providing services to taxonomists for standard genome sequencing and annotation.</title>
        <authorList>
            <consortium name="The Broad Institute Genomics Platform"/>
            <consortium name="The Broad Institute Genome Sequencing Center for Infectious Disease"/>
            <person name="Wu L."/>
            <person name="Ma J."/>
        </authorList>
    </citation>
    <scope>NUCLEOTIDE SEQUENCE [LARGE SCALE GENOMIC DNA]</scope>
    <source>
        <strain evidence="2">KCTC 52204</strain>
    </source>
</reference>
<dbReference type="EMBL" id="JBHULG010000001">
    <property type="protein sequence ID" value="MFD2544761.1"/>
    <property type="molecule type" value="Genomic_DNA"/>
</dbReference>
<proteinExistence type="predicted"/>
<accession>A0ABW5KAK0</accession>
<gene>
    <name evidence="1" type="ORF">ACFSO8_04720</name>
</gene>
<organism evidence="1 2">
    <name type="scientific">Kaistella montana</name>
    <dbReference type="NCBI Taxonomy" id="1849733"/>
    <lineage>
        <taxon>Bacteria</taxon>
        <taxon>Pseudomonadati</taxon>
        <taxon>Bacteroidota</taxon>
        <taxon>Flavobacteriia</taxon>
        <taxon>Flavobacteriales</taxon>
        <taxon>Weeksellaceae</taxon>
        <taxon>Chryseobacterium group</taxon>
        <taxon>Kaistella</taxon>
    </lineage>
</organism>
<keyword evidence="2" id="KW-1185">Reference proteome</keyword>
<name>A0ABW5KAK0_9FLAO</name>
<protein>
    <submittedName>
        <fullName evidence="1">Uncharacterized protein</fullName>
    </submittedName>
</protein>
<evidence type="ECO:0000313" key="1">
    <source>
        <dbReference type="EMBL" id="MFD2544761.1"/>
    </source>
</evidence>
<dbReference type="RefSeq" id="WP_255928105.1">
    <property type="nucleotide sequence ID" value="NZ_JANFQP010000001.1"/>
</dbReference>
<evidence type="ECO:0000313" key="2">
    <source>
        <dbReference type="Proteomes" id="UP001597394"/>
    </source>
</evidence>
<sequence length="145" mass="16703">MASIITGLFESQSQSKKISEDLVREGFSDSDFIIYLHQEPISKEIKTSIWQSFFKDDTRLEDESLAVSVKANTPESKEKILQIFQDNNSIHTNYFENIKFSDAQSLQYLKRIVALRAKSEIYSSPLLKHHIQHEGMNTEVLFGKS</sequence>